<gene>
    <name evidence="1" type="ORF">RJ641_036610</name>
</gene>
<organism evidence="1 2">
    <name type="scientific">Dillenia turbinata</name>
    <dbReference type="NCBI Taxonomy" id="194707"/>
    <lineage>
        <taxon>Eukaryota</taxon>
        <taxon>Viridiplantae</taxon>
        <taxon>Streptophyta</taxon>
        <taxon>Embryophyta</taxon>
        <taxon>Tracheophyta</taxon>
        <taxon>Spermatophyta</taxon>
        <taxon>Magnoliopsida</taxon>
        <taxon>eudicotyledons</taxon>
        <taxon>Gunneridae</taxon>
        <taxon>Pentapetalae</taxon>
        <taxon>Dilleniales</taxon>
        <taxon>Dilleniaceae</taxon>
        <taxon>Dillenia</taxon>
    </lineage>
</organism>
<keyword evidence="2" id="KW-1185">Reference proteome</keyword>
<dbReference type="EMBL" id="JBAMMX010000009">
    <property type="protein sequence ID" value="KAK6933716.1"/>
    <property type="molecule type" value="Genomic_DNA"/>
</dbReference>
<proteinExistence type="predicted"/>
<protein>
    <submittedName>
        <fullName evidence="1">Uncharacterized protein</fullName>
    </submittedName>
</protein>
<accession>A0AAN8VQ44</accession>
<feature type="non-terminal residue" evidence="1">
    <location>
        <position position="1"/>
    </location>
</feature>
<dbReference type="AlphaFoldDB" id="A0AAN8VQ44"/>
<evidence type="ECO:0000313" key="2">
    <source>
        <dbReference type="Proteomes" id="UP001370490"/>
    </source>
</evidence>
<evidence type="ECO:0000313" key="1">
    <source>
        <dbReference type="EMBL" id="KAK6933716.1"/>
    </source>
</evidence>
<name>A0AAN8VQ44_9MAGN</name>
<comment type="caution">
    <text evidence="1">The sequence shown here is derived from an EMBL/GenBank/DDBJ whole genome shotgun (WGS) entry which is preliminary data.</text>
</comment>
<dbReference type="Proteomes" id="UP001370490">
    <property type="component" value="Unassembled WGS sequence"/>
</dbReference>
<sequence length="87" mass="10071">RNRVLIGPRIPFPCAINFNCRLLQVGSKSILKEFEICFSIQREDTLSTTTEIVDEVNHATLPLEEALKDTMRISYHHQHLKMLHKAI</sequence>
<feature type="non-terminal residue" evidence="1">
    <location>
        <position position="87"/>
    </location>
</feature>
<reference evidence="1 2" key="1">
    <citation type="submission" date="2023-12" db="EMBL/GenBank/DDBJ databases">
        <title>A high-quality genome assembly for Dillenia turbinata (Dilleniales).</title>
        <authorList>
            <person name="Chanderbali A."/>
        </authorList>
    </citation>
    <scope>NUCLEOTIDE SEQUENCE [LARGE SCALE GENOMIC DNA]</scope>
    <source>
        <strain evidence="1">LSX21</strain>
        <tissue evidence="1">Leaf</tissue>
    </source>
</reference>